<dbReference type="Proteomes" id="UP000276888">
    <property type="component" value="Chromosome"/>
</dbReference>
<dbReference type="RefSeq" id="WP_164734657.1">
    <property type="nucleotide sequence ID" value="NZ_CP031423.1"/>
</dbReference>
<gene>
    <name evidence="4" type="ORF">CVS47_02668</name>
</gene>
<evidence type="ECO:0000313" key="5">
    <source>
        <dbReference type="Proteomes" id="UP000276888"/>
    </source>
</evidence>
<feature type="signal peptide" evidence="2">
    <location>
        <begin position="1"/>
        <end position="40"/>
    </location>
</feature>
<dbReference type="Pfam" id="PF18050">
    <property type="entry name" value="Cyclophil_like2"/>
    <property type="match status" value="1"/>
</dbReference>
<proteinExistence type="predicted"/>
<protein>
    <recommendedName>
        <fullName evidence="3">Cyclophilin-like domain-containing protein</fullName>
    </recommendedName>
</protein>
<evidence type="ECO:0000256" key="1">
    <source>
        <dbReference type="SAM" id="MobiDB-lite"/>
    </source>
</evidence>
<name>A0A3S9WD30_9MICO</name>
<evidence type="ECO:0000259" key="3">
    <source>
        <dbReference type="Pfam" id="PF18050"/>
    </source>
</evidence>
<dbReference type="InterPro" id="IPR041183">
    <property type="entry name" value="Cyclophilin-like"/>
</dbReference>
<dbReference type="EMBL" id="CP031423">
    <property type="protein sequence ID" value="AZS38018.1"/>
    <property type="molecule type" value="Genomic_DNA"/>
</dbReference>
<feature type="region of interest" description="Disordered" evidence="1">
    <location>
        <begin position="37"/>
        <end position="72"/>
    </location>
</feature>
<feature type="chain" id="PRO_5019224593" description="Cyclophilin-like domain-containing protein" evidence="2">
    <location>
        <begin position="41"/>
        <end position="197"/>
    </location>
</feature>
<feature type="domain" description="Cyclophilin-like" evidence="3">
    <location>
        <begin position="85"/>
        <end position="195"/>
    </location>
</feature>
<accession>A0A3S9WD30</accession>
<evidence type="ECO:0000313" key="4">
    <source>
        <dbReference type="EMBL" id="AZS38018.1"/>
    </source>
</evidence>
<evidence type="ECO:0000256" key="2">
    <source>
        <dbReference type="SAM" id="SignalP"/>
    </source>
</evidence>
<sequence>MTEQGCRTRYGPVTHRARLTVAVGSLLILAVTACSPTPSAAPVSPSPTSTGPVPASGSPSADRIEESPAPVEESAEIVGTVVRFTSDRTTVDVTVGEDSAGVRDFLSLLPTQLTIEEFSGKEKISYLPRKLNSQGSSGSDPEDGDLIYFTPWGNLGFYYDASGIGYSDATLHIGTYTAAEEQLALLEGGPVTVEIVR</sequence>
<keyword evidence="5" id="KW-1185">Reference proteome</keyword>
<dbReference type="PROSITE" id="PS51257">
    <property type="entry name" value="PROKAR_LIPOPROTEIN"/>
    <property type="match status" value="1"/>
</dbReference>
<dbReference type="SUPFAM" id="SSF50891">
    <property type="entry name" value="Cyclophilin-like"/>
    <property type="match status" value="1"/>
</dbReference>
<dbReference type="InterPro" id="IPR029000">
    <property type="entry name" value="Cyclophilin-like_dom_sf"/>
</dbReference>
<organism evidence="4 5">
    <name type="scientific">Microbacterium lemovicicum</name>
    <dbReference type="NCBI Taxonomy" id="1072463"/>
    <lineage>
        <taxon>Bacteria</taxon>
        <taxon>Bacillati</taxon>
        <taxon>Actinomycetota</taxon>
        <taxon>Actinomycetes</taxon>
        <taxon>Micrococcales</taxon>
        <taxon>Microbacteriaceae</taxon>
        <taxon>Microbacterium</taxon>
    </lineage>
</organism>
<reference evidence="4 5" key="1">
    <citation type="submission" date="2018-08" db="EMBL/GenBank/DDBJ databases">
        <title>Microbacterium lemovicicum sp. nov., a bacterium isolated from a natural uranium-rich soil.</title>
        <authorList>
            <person name="ORTET P."/>
        </authorList>
    </citation>
    <scope>NUCLEOTIDE SEQUENCE [LARGE SCALE GENOMIC DNA]</scope>
    <source>
        <strain evidence="4 5">Viu22</strain>
    </source>
</reference>
<keyword evidence="2" id="KW-0732">Signal</keyword>
<dbReference type="KEGG" id="mlv:CVS47_02668"/>
<dbReference type="Gene3D" id="2.40.100.20">
    <property type="match status" value="1"/>
</dbReference>
<dbReference type="AlphaFoldDB" id="A0A3S9WD30"/>